<evidence type="ECO:0000256" key="1">
    <source>
        <dbReference type="ARBA" id="ARBA00023004"/>
    </source>
</evidence>
<gene>
    <name evidence="4" type="primary">ideR</name>
    <name evidence="4" type="ORF">GOSPT_012_00030</name>
</gene>
<evidence type="ECO:0000259" key="3">
    <source>
        <dbReference type="Pfam" id="PF04023"/>
    </source>
</evidence>
<dbReference type="GO" id="GO:0046914">
    <property type="term" value="F:transition metal ion binding"/>
    <property type="evidence" value="ECO:0007669"/>
    <property type="project" value="InterPro"/>
</dbReference>
<dbReference type="InterPro" id="IPR008988">
    <property type="entry name" value="Transcriptional_repressor_C"/>
</dbReference>
<reference evidence="4 5" key="1">
    <citation type="submission" date="2012-02" db="EMBL/GenBank/DDBJ databases">
        <title>Whole genome shotgun sequence of Gordonia sputi NBRC 100414.</title>
        <authorList>
            <person name="Yoshida I."/>
            <person name="Hosoyama A."/>
            <person name="Tsuchikane K."/>
            <person name="Katsumata H."/>
            <person name="Yamazaki S."/>
            <person name="Fujita N."/>
        </authorList>
    </citation>
    <scope>NUCLEOTIDE SEQUENCE [LARGE SCALE GENOMIC DNA]</scope>
    <source>
        <strain evidence="4 5">NBRC 100414</strain>
    </source>
</reference>
<dbReference type="AlphaFoldDB" id="H5TVM9"/>
<feature type="domain" description="Iron dependent repressor metal binding and dimerisation" evidence="2">
    <location>
        <begin position="1"/>
        <end position="49"/>
    </location>
</feature>
<dbReference type="SUPFAM" id="SSF50037">
    <property type="entry name" value="C-terminal domain of transcriptional repressors"/>
    <property type="match status" value="1"/>
</dbReference>
<protein>
    <submittedName>
        <fullName evidence="4">Iron-dependent regulator IdeR</fullName>
    </submittedName>
</protein>
<evidence type="ECO:0000313" key="5">
    <source>
        <dbReference type="Proteomes" id="UP000005845"/>
    </source>
</evidence>
<proteinExistence type="predicted"/>
<evidence type="ECO:0000313" key="4">
    <source>
        <dbReference type="EMBL" id="GAB37537.1"/>
    </source>
</evidence>
<dbReference type="Pfam" id="PF04023">
    <property type="entry name" value="FeoA"/>
    <property type="match status" value="1"/>
</dbReference>
<organism evidence="4 5">
    <name type="scientific">Gordonia sputi NBRC 100414</name>
    <dbReference type="NCBI Taxonomy" id="1089453"/>
    <lineage>
        <taxon>Bacteria</taxon>
        <taxon>Bacillati</taxon>
        <taxon>Actinomycetota</taxon>
        <taxon>Actinomycetes</taxon>
        <taxon>Mycobacteriales</taxon>
        <taxon>Gordoniaceae</taxon>
        <taxon>Gordonia</taxon>
    </lineage>
</organism>
<keyword evidence="1" id="KW-0408">Iron</keyword>
<feature type="domain" description="Ferrous iron transporter FeoA-like" evidence="3">
    <location>
        <begin position="74"/>
        <end position="139"/>
    </location>
</feature>
<dbReference type="InterPro" id="IPR007167">
    <property type="entry name" value="Fe-transptr_FeoA-like"/>
</dbReference>
<dbReference type="Gene3D" id="2.30.30.90">
    <property type="match status" value="1"/>
</dbReference>
<dbReference type="GO" id="GO:0046983">
    <property type="term" value="F:protein dimerization activity"/>
    <property type="evidence" value="ECO:0007669"/>
    <property type="project" value="InterPro"/>
</dbReference>
<dbReference type="Proteomes" id="UP000005845">
    <property type="component" value="Unassembled WGS sequence"/>
</dbReference>
<dbReference type="Gene3D" id="1.10.60.10">
    <property type="entry name" value="Iron dependent repressor, metal binding and dimerisation domain"/>
    <property type="match status" value="1"/>
</dbReference>
<dbReference type="eggNOG" id="COG1321">
    <property type="taxonomic scope" value="Bacteria"/>
</dbReference>
<dbReference type="EMBL" id="BAFC01000012">
    <property type="protein sequence ID" value="GAB37537.1"/>
    <property type="molecule type" value="Genomic_DNA"/>
</dbReference>
<comment type="caution">
    <text evidence="4">The sequence shown here is derived from an EMBL/GenBank/DDBJ whole genome shotgun (WGS) entry which is preliminary data.</text>
</comment>
<dbReference type="InterPro" id="IPR038157">
    <property type="entry name" value="FeoA_core_dom"/>
</dbReference>
<dbReference type="InterPro" id="IPR001367">
    <property type="entry name" value="Fe_dep_repressor"/>
</dbReference>
<evidence type="ECO:0000259" key="2">
    <source>
        <dbReference type="Pfam" id="PF02742"/>
    </source>
</evidence>
<name>H5TVM9_9ACTN</name>
<dbReference type="Pfam" id="PF02742">
    <property type="entry name" value="Fe_dep_repr_C"/>
    <property type="match status" value="1"/>
</dbReference>
<keyword evidence="5" id="KW-1185">Reference proteome</keyword>
<sequence>MLVDIIGMRRVDVHEIATRWEHVMDDSVERHLVPLLGYPATDPWGNPIPGLDAIGFTAAPMAQSTPVTEIPLGVATRCVVRRFTEHVQEQTALVKLLLNKGIEPGAQVTVTSLRKSVTLGTMRDNVDLPTAIACGIHVDAHFAR</sequence>
<dbReference type="InterPro" id="IPR036421">
    <property type="entry name" value="Fe_dep_repressor_sf"/>
</dbReference>
<accession>H5TVM9</accession>
<dbReference type="SUPFAM" id="SSF47979">
    <property type="entry name" value="Iron-dependent repressor protein, dimerization domain"/>
    <property type="match status" value="1"/>
</dbReference>